<dbReference type="PANTHER" id="PTHR23100:SF0">
    <property type="entry name" value="ARGININE BIOSYNTHESIS BIFUNCTIONAL PROTEIN ARGJ, MITOCHONDRIAL"/>
    <property type="match status" value="1"/>
</dbReference>
<dbReference type="GO" id="GO:0005737">
    <property type="term" value="C:cytoplasm"/>
    <property type="evidence" value="ECO:0007669"/>
    <property type="project" value="UniProtKB-SubCell"/>
</dbReference>
<comment type="similarity">
    <text evidence="1 10">Belongs to the ArgJ family.</text>
</comment>
<dbReference type="GO" id="GO:0006592">
    <property type="term" value="P:ornithine biosynthetic process"/>
    <property type="evidence" value="ECO:0007669"/>
    <property type="project" value="TreeGrafter"/>
</dbReference>
<feature type="chain" id="PRO_5041031181" description="Arginine biosynthesis bifunctional protein ArgJ alpha chain" evidence="10">
    <location>
        <begin position="1"/>
        <end position="190"/>
    </location>
</feature>
<accession>A0A9X8Y993</accession>
<feature type="site" description="Involved in the stabilization of negative charge on the oxyanion by the formation of the oxyanion hole" evidence="10">
    <location>
        <position position="116"/>
    </location>
</feature>
<dbReference type="CDD" id="cd02152">
    <property type="entry name" value="OAT"/>
    <property type="match status" value="1"/>
</dbReference>
<evidence type="ECO:0000256" key="6">
    <source>
        <dbReference type="ARBA" id="ARBA00022813"/>
    </source>
</evidence>
<keyword evidence="10" id="KW-0963">Cytoplasm</keyword>
<dbReference type="InterPro" id="IPR002813">
    <property type="entry name" value="Arg_biosynth_ArgJ"/>
</dbReference>
<dbReference type="SUPFAM" id="SSF56266">
    <property type="entry name" value="DmpA/ArgJ-like"/>
    <property type="match status" value="1"/>
</dbReference>
<dbReference type="Gene3D" id="3.30.2330.10">
    <property type="entry name" value="arginine biosynthesis bifunctional protein suprefamily"/>
    <property type="match status" value="1"/>
</dbReference>
<evidence type="ECO:0000256" key="5">
    <source>
        <dbReference type="ARBA" id="ARBA00022679"/>
    </source>
</evidence>
<dbReference type="NCBIfam" id="NF003802">
    <property type="entry name" value="PRK05388.1"/>
    <property type="match status" value="1"/>
</dbReference>
<feature type="active site" description="Nucleophile" evidence="10">
    <location>
        <position position="191"/>
    </location>
</feature>
<dbReference type="NCBIfam" id="TIGR00120">
    <property type="entry name" value="ArgJ"/>
    <property type="match status" value="1"/>
</dbReference>
<comment type="catalytic activity">
    <reaction evidence="10">
        <text>L-glutamate + acetyl-CoA = N-acetyl-L-glutamate + CoA + H(+)</text>
        <dbReference type="Rhea" id="RHEA:24292"/>
        <dbReference type="ChEBI" id="CHEBI:15378"/>
        <dbReference type="ChEBI" id="CHEBI:29985"/>
        <dbReference type="ChEBI" id="CHEBI:44337"/>
        <dbReference type="ChEBI" id="CHEBI:57287"/>
        <dbReference type="ChEBI" id="CHEBI:57288"/>
        <dbReference type="EC" id="2.3.1.1"/>
    </reaction>
</comment>
<comment type="catalytic activity">
    <reaction evidence="9 10">
        <text>N(2)-acetyl-L-ornithine + L-glutamate = N-acetyl-L-glutamate + L-ornithine</text>
        <dbReference type="Rhea" id="RHEA:15349"/>
        <dbReference type="ChEBI" id="CHEBI:29985"/>
        <dbReference type="ChEBI" id="CHEBI:44337"/>
        <dbReference type="ChEBI" id="CHEBI:46911"/>
        <dbReference type="ChEBI" id="CHEBI:57805"/>
        <dbReference type="EC" id="2.3.1.35"/>
    </reaction>
</comment>
<evidence type="ECO:0000256" key="10">
    <source>
        <dbReference type="HAMAP-Rule" id="MF_01106"/>
    </source>
</evidence>
<comment type="subunit">
    <text evidence="2 10">Heterotetramer of two alpha and two beta chains.</text>
</comment>
<dbReference type="Proteomes" id="UP000294682">
    <property type="component" value="Unassembled WGS sequence"/>
</dbReference>
<keyword evidence="6 10" id="KW-0068">Autocatalytic cleavage</keyword>
<evidence type="ECO:0000256" key="9">
    <source>
        <dbReference type="ARBA" id="ARBA00049439"/>
    </source>
</evidence>
<dbReference type="Gene3D" id="3.10.20.340">
    <property type="entry name" value="ArgJ beta chain, C-terminal domain"/>
    <property type="match status" value="1"/>
</dbReference>
<evidence type="ECO:0000313" key="12">
    <source>
        <dbReference type="Proteomes" id="UP000294682"/>
    </source>
</evidence>
<dbReference type="PANTHER" id="PTHR23100">
    <property type="entry name" value="ARGININE BIOSYNTHESIS BIFUNCTIONAL PROTEIN ARGJ"/>
    <property type="match status" value="1"/>
</dbReference>
<organism evidence="11 12">
    <name type="scientific">Harryflintia acetispora</name>
    <dbReference type="NCBI Taxonomy" id="1849041"/>
    <lineage>
        <taxon>Bacteria</taxon>
        <taxon>Bacillati</taxon>
        <taxon>Bacillota</taxon>
        <taxon>Clostridia</taxon>
        <taxon>Eubacteriales</taxon>
        <taxon>Oscillospiraceae</taxon>
        <taxon>Harryflintia</taxon>
    </lineage>
</organism>
<feature type="binding site" evidence="10">
    <location>
        <position position="277"/>
    </location>
    <ligand>
        <name>substrate</name>
    </ligand>
</feature>
<comment type="function">
    <text evidence="10">Catalyzes two activities which are involved in the cyclic version of arginine biosynthesis: the synthesis of N-acetylglutamate from glutamate and acetyl-CoA as the acetyl donor, and of ornithine by transacetylation between N(2)-acetylornithine and glutamate.</text>
</comment>
<comment type="caution">
    <text evidence="10">Lacks conserved residue(s) required for the propagation of feature annotation.</text>
</comment>
<sequence>MEIKMIPGGVCAALGFQAAGVHCGIRKNASKRDLMLLCSDLPCAAAACYTRNKVFGAPITVTRRHLQNGSARAVVCNSGNANTCNADGVEKATAMCKAAAAALHIPEDDVIVASTGVIGQPLPIRPIEAALPGLARSLCAGESAANEAAQAIMTTDTHPKEAAVEFTLGGKTCHLGGMCKGSGMIEPDLCTMLAFLTTDAAISPALLQKALLGSVQDTYNMVSIDGDTSTNDMVTLLANGAAGNAPITAEGEDFDIFCAALHALNTALCRQIAKDGEGATKLLTCTVRGANGGETAKKIAKSVVKSTLFKCAVFGCDANWGRILCAIGYTDAEFSVEHIAVWLASRAGRVQVCQNGAGLPFSEDEALAVLKEDEVTVEIEMGEGGAAATAYGCDLSYDYVKINGDYRT</sequence>
<dbReference type="FunFam" id="3.60.70.12:FF:000001">
    <property type="entry name" value="Arginine biosynthesis bifunctional protein ArgJ, chloroplastic"/>
    <property type="match status" value="1"/>
</dbReference>
<evidence type="ECO:0000256" key="8">
    <source>
        <dbReference type="ARBA" id="ARBA00023315"/>
    </source>
</evidence>
<comment type="subcellular location">
    <subcellularLocation>
        <location evidence="10">Cytoplasm</location>
    </subcellularLocation>
</comment>
<feature type="binding site" evidence="10">
    <location>
        <position position="408"/>
    </location>
    <ligand>
        <name>substrate</name>
    </ligand>
</feature>
<feature type="binding site" evidence="10">
    <location>
        <position position="403"/>
    </location>
    <ligand>
        <name>substrate</name>
    </ligand>
</feature>
<feature type="chain" id="PRO_5041031180" description="Arginine biosynthesis bifunctional protein ArgJ beta chain" evidence="10">
    <location>
        <begin position="191"/>
        <end position="408"/>
    </location>
</feature>
<feature type="binding site" evidence="10">
    <location>
        <position position="180"/>
    </location>
    <ligand>
        <name>substrate</name>
    </ligand>
</feature>
<keyword evidence="8 10" id="KW-0012">Acyltransferase</keyword>
<dbReference type="GO" id="GO:0006526">
    <property type="term" value="P:L-arginine biosynthetic process"/>
    <property type="evidence" value="ECO:0007669"/>
    <property type="project" value="UniProtKB-UniRule"/>
</dbReference>
<dbReference type="HAMAP" id="MF_01106">
    <property type="entry name" value="ArgJ"/>
    <property type="match status" value="1"/>
</dbReference>
<reference evidence="11 12" key="1">
    <citation type="submission" date="2019-03" db="EMBL/GenBank/DDBJ databases">
        <title>Genomic Encyclopedia of Type Strains, Phase IV (KMG-IV): sequencing the most valuable type-strain genomes for metagenomic binning, comparative biology and taxonomic classification.</title>
        <authorList>
            <person name="Goeker M."/>
        </authorList>
    </citation>
    <scope>NUCLEOTIDE SEQUENCE [LARGE SCALE GENOMIC DNA]</scope>
    <source>
        <strain evidence="11 12">DSM 100433</strain>
    </source>
</reference>
<name>A0A9X8Y993_9FIRM</name>
<feature type="binding site" evidence="10">
    <location>
        <position position="191"/>
    </location>
    <ligand>
        <name>substrate</name>
    </ligand>
</feature>
<feature type="binding site" evidence="10">
    <location>
        <position position="154"/>
    </location>
    <ligand>
        <name>substrate</name>
    </ligand>
</feature>
<dbReference type="Gene3D" id="3.60.70.12">
    <property type="entry name" value="L-amino peptidase D-ALA esterase/amidase"/>
    <property type="match status" value="1"/>
</dbReference>
<evidence type="ECO:0000256" key="7">
    <source>
        <dbReference type="ARBA" id="ARBA00023268"/>
    </source>
</evidence>
<comment type="caution">
    <text evidence="11">The sequence shown here is derived from an EMBL/GenBank/DDBJ whole genome shotgun (WGS) entry which is preliminary data.</text>
</comment>
<evidence type="ECO:0000256" key="1">
    <source>
        <dbReference type="ARBA" id="ARBA00006774"/>
    </source>
</evidence>
<dbReference type="AlphaFoldDB" id="A0A9X8Y993"/>
<comment type="pathway">
    <text evidence="10">Amino-acid biosynthesis; L-arginine biosynthesis; L-ornithine and N-acetyl-L-glutamate from L-glutamate and N(2)-acetyl-L-ornithine (cyclic): step 1/1.</text>
</comment>
<keyword evidence="12" id="KW-1185">Reference proteome</keyword>
<dbReference type="EC" id="2.3.1.35" evidence="10"/>
<keyword evidence="3 10" id="KW-0055">Arginine biosynthesis</keyword>
<feature type="site" description="Involved in the stabilization of negative charge on the oxyanion by the formation of the oxyanion hole" evidence="10">
    <location>
        <position position="115"/>
    </location>
</feature>
<evidence type="ECO:0000256" key="4">
    <source>
        <dbReference type="ARBA" id="ARBA00022605"/>
    </source>
</evidence>
<comment type="pathway">
    <text evidence="10">Amino-acid biosynthesis; L-arginine biosynthesis; N(2)-acetyl-L-ornithine from L-glutamate: step 1/4.</text>
</comment>
<proteinExistence type="inferred from homology"/>
<dbReference type="RefSeq" id="WP_132083599.1">
    <property type="nucleotide sequence ID" value="NZ_SLUK01000001.1"/>
</dbReference>
<dbReference type="InterPro" id="IPR042195">
    <property type="entry name" value="ArgJ_beta_C"/>
</dbReference>
<dbReference type="EC" id="2.3.1.1" evidence="10"/>
<gene>
    <name evidence="10" type="primary">argJ</name>
    <name evidence="11" type="ORF">EDD78_101245</name>
</gene>
<dbReference type="FunFam" id="3.10.20.340:FF:000001">
    <property type="entry name" value="Arginine biosynthesis bifunctional protein ArgJ, chloroplastic"/>
    <property type="match status" value="1"/>
</dbReference>
<evidence type="ECO:0000256" key="3">
    <source>
        <dbReference type="ARBA" id="ARBA00022571"/>
    </source>
</evidence>
<dbReference type="InterPro" id="IPR016117">
    <property type="entry name" value="ArgJ-like_dom_sf"/>
</dbReference>
<protein>
    <recommendedName>
        <fullName evidence="10">Arginine biosynthesis bifunctional protein ArgJ</fullName>
    </recommendedName>
    <domain>
        <recommendedName>
            <fullName evidence="10">Glutamate N-acetyltransferase</fullName>
            <ecNumber evidence="10">2.3.1.35</ecNumber>
        </recommendedName>
        <alternativeName>
            <fullName evidence="10">Ornithine acetyltransferase</fullName>
            <shortName evidence="10">OATase</shortName>
        </alternativeName>
        <alternativeName>
            <fullName evidence="10">Ornithine transacetylase</fullName>
        </alternativeName>
    </domain>
    <domain>
        <recommendedName>
            <fullName evidence="10">Amino-acid acetyltransferase</fullName>
            <ecNumber evidence="10">2.3.1.1</ecNumber>
        </recommendedName>
        <alternativeName>
            <fullName evidence="10">N-acetylglutamate synthase</fullName>
            <shortName evidence="10">AGSase</shortName>
        </alternativeName>
    </domain>
    <component>
        <recommendedName>
            <fullName evidence="10">Arginine biosynthesis bifunctional protein ArgJ alpha chain</fullName>
        </recommendedName>
    </component>
    <component>
        <recommendedName>
            <fullName evidence="10">Arginine biosynthesis bifunctional protein ArgJ beta chain</fullName>
        </recommendedName>
    </component>
</protein>
<dbReference type="GO" id="GO:0004358">
    <property type="term" value="F:L-glutamate N-acetyltransferase activity, acting on acetyl-L-ornithine as donor"/>
    <property type="evidence" value="ECO:0007669"/>
    <property type="project" value="UniProtKB-UniRule"/>
</dbReference>
<evidence type="ECO:0000313" key="11">
    <source>
        <dbReference type="EMBL" id="TCL45263.1"/>
    </source>
</evidence>
<dbReference type="EMBL" id="SLUK01000001">
    <property type="protein sequence ID" value="TCL45263.1"/>
    <property type="molecule type" value="Genomic_DNA"/>
</dbReference>
<dbReference type="GO" id="GO:0004042">
    <property type="term" value="F:L-glutamate N-acetyltransferase activity"/>
    <property type="evidence" value="ECO:0007669"/>
    <property type="project" value="UniProtKB-UniRule"/>
</dbReference>
<keyword evidence="5 10" id="KW-0808">Transferase</keyword>
<evidence type="ECO:0000256" key="2">
    <source>
        <dbReference type="ARBA" id="ARBA00011475"/>
    </source>
</evidence>
<dbReference type="Pfam" id="PF01960">
    <property type="entry name" value="ArgJ"/>
    <property type="match status" value="1"/>
</dbReference>
<keyword evidence="4 10" id="KW-0028">Amino-acid biosynthesis</keyword>
<keyword evidence="7 10" id="KW-0511">Multifunctional enzyme</keyword>